<dbReference type="AlphaFoldDB" id="A0A9E4MYU7"/>
<dbReference type="EMBL" id="JAEPDI010000001">
    <property type="protein sequence ID" value="MCG7937533.1"/>
    <property type="molecule type" value="Genomic_DNA"/>
</dbReference>
<sequence>MKFKLINSFMILVLIVSTPAKSDEFGIDDLVQGFAADECLDYCIVGVCFWLVGICPFCEIETTAKIQHRLPDLVVSAYKLPGENPWTEARNVYGEFALDALRSIQGDHADGSATVYSTMYHDSEEKSSVAFNEVQVIGNPVAYVSESTDYLCDTESDPIPYFMSEVDAAAWRNPYSEGHHPESYIPGMREIWPMGGSVFPRVGYLKSYDPPKAAAVMAQRAIDITLQTWQLPHLYIPFGYGKINPDLDNVVSDPSSTDSGPDGLECAGTDSETGLWSYSVESVTPEFIEYMNSLVQTGGEGAGSEELTRMRGDPCADNQADCSSSGGFWDGFSCQLQQYVYWLEPGLERERAWQMISPVQQNYCESFIEVPDDWSDDKQTDEYTFGWQYWRKYKCCVPTAGIFLGSVEFSPICVIGSNDY</sequence>
<reference evidence="2" key="1">
    <citation type="journal article" date="2021" name="Proc. Natl. Acad. Sci. U.S.A.">
        <title>Global biogeography of chemosynthetic symbionts reveals both localized and globally distributed symbiont groups. .</title>
        <authorList>
            <person name="Osvatic J.T."/>
            <person name="Wilkins L.G.E."/>
            <person name="Leibrecht L."/>
            <person name="Leray M."/>
            <person name="Zauner S."/>
            <person name="Polzin J."/>
            <person name="Camacho Y."/>
            <person name="Gros O."/>
            <person name="van Gils J.A."/>
            <person name="Eisen J.A."/>
            <person name="Petersen J.M."/>
            <person name="Yuen B."/>
        </authorList>
    </citation>
    <scope>NUCLEOTIDE SEQUENCE</scope>
    <source>
        <strain evidence="2">MAGL173</strain>
    </source>
</reference>
<evidence type="ECO:0000313" key="2">
    <source>
        <dbReference type="EMBL" id="MCG7937533.1"/>
    </source>
</evidence>
<dbReference type="InterPro" id="IPR009649">
    <property type="entry name" value="TraU"/>
</dbReference>
<feature type="chain" id="PRO_5039373210" evidence="1">
    <location>
        <begin position="23"/>
        <end position="420"/>
    </location>
</feature>
<comment type="caution">
    <text evidence="2">The sequence shown here is derived from an EMBL/GenBank/DDBJ whole genome shotgun (WGS) entry which is preliminary data.</text>
</comment>
<gene>
    <name evidence="2" type="ORF">JAZ04_01580</name>
</gene>
<protein>
    <submittedName>
        <fullName evidence="2">TraU family protein</fullName>
    </submittedName>
</protein>
<evidence type="ECO:0000313" key="3">
    <source>
        <dbReference type="Proteomes" id="UP000886687"/>
    </source>
</evidence>
<keyword evidence="1" id="KW-0732">Signal</keyword>
<feature type="signal peptide" evidence="1">
    <location>
        <begin position="1"/>
        <end position="22"/>
    </location>
</feature>
<proteinExistence type="predicted"/>
<dbReference type="Pfam" id="PF06834">
    <property type="entry name" value="TraU"/>
    <property type="match status" value="1"/>
</dbReference>
<organism evidence="2 3">
    <name type="scientific">Candidatus Thiodiazotropha lotti</name>
    <dbReference type="NCBI Taxonomy" id="2792787"/>
    <lineage>
        <taxon>Bacteria</taxon>
        <taxon>Pseudomonadati</taxon>
        <taxon>Pseudomonadota</taxon>
        <taxon>Gammaproteobacteria</taxon>
        <taxon>Chromatiales</taxon>
        <taxon>Sedimenticolaceae</taxon>
        <taxon>Candidatus Thiodiazotropha</taxon>
    </lineage>
</organism>
<evidence type="ECO:0000256" key="1">
    <source>
        <dbReference type="SAM" id="SignalP"/>
    </source>
</evidence>
<accession>A0A9E4MYU7</accession>
<name>A0A9E4MYU7_9GAMM</name>
<dbReference type="Proteomes" id="UP000886687">
    <property type="component" value="Unassembled WGS sequence"/>
</dbReference>